<gene>
    <name evidence="2" type="ORF">TL16_g13355</name>
</gene>
<dbReference type="GO" id="GO:0003254">
    <property type="term" value="P:regulation of membrane depolarization"/>
    <property type="evidence" value="ECO:0007669"/>
    <property type="project" value="TreeGrafter"/>
</dbReference>
<dbReference type="PROSITE" id="PS50042">
    <property type="entry name" value="CNMP_BINDING_3"/>
    <property type="match status" value="1"/>
</dbReference>
<dbReference type="SMART" id="SM00100">
    <property type="entry name" value="cNMP"/>
    <property type="match status" value="1"/>
</dbReference>
<dbReference type="GO" id="GO:0005249">
    <property type="term" value="F:voltage-gated potassium channel activity"/>
    <property type="evidence" value="ECO:0007669"/>
    <property type="project" value="TreeGrafter"/>
</dbReference>
<dbReference type="Proteomes" id="UP001162640">
    <property type="component" value="Unassembled WGS sequence"/>
</dbReference>
<dbReference type="InterPro" id="IPR018488">
    <property type="entry name" value="cNMP-bd_CS"/>
</dbReference>
<dbReference type="Pfam" id="PF00027">
    <property type="entry name" value="cNMP_binding"/>
    <property type="match status" value="1"/>
</dbReference>
<proteinExistence type="predicted"/>
<dbReference type="SUPFAM" id="SSF51206">
    <property type="entry name" value="cAMP-binding domain-like"/>
    <property type="match status" value="1"/>
</dbReference>
<organism evidence="2 3">
    <name type="scientific">Triparma laevis f. inornata</name>
    <dbReference type="NCBI Taxonomy" id="1714386"/>
    <lineage>
        <taxon>Eukaryota</taxon>
        <taxon>Sar</taxon>
        <taxon>Stramenopiles</taxon>
        <taxon>Ochrophyta</taxon>
        <taxon>Bolidophyceae</taxon>
        <taxon>Parmales</taxon>
        <taxon>Triparmaceae</taxon>
        <taxon>Triparma</taxon>
    </lineage>
</organism>
<dbReference type="PROSITE" id="PS00889">
    <property type="entry name" value="CNMP_BINDING_2"/>
    <property type="match status" value="1"/>
</dbReference>
<dbReference type="InterPro" id="IPR018490">
    <property type="entry name" value="cNMP-bd_dom_sf"/>
</dbReference>
<dbReference type="EMBL" id="BLQM01000774">
    <property type="protein sequence ID" value="GMH97467.1"/>
    <property type="molecule type" value="Genomic_DNA"/>
</dbReference>
<dbReference type="PANTHER" id="PTHR45689:SF5">
    <property type="entry name" value="I[[H]] CHANNEL, ISOFORM E"/>
    <property type="match status" value="1"/>
</dbReference>
<evidence type="ECO:0000313" key="2">
    <source>
        <dbReference type="EMBL" id="GMH97467.1"/>
    </source>
</evidence>
<evidence type="ECO:0000259" key="1">
    <source>
        <dbReference type="PROSITE" id="PS50042"/>
    </source>
</evidence>
<dbReference type="GO" id="GO:0035725">
    <property type="term" value="P:sodium ion transmembrane transport"/>
    <property type="evidence" value="ECO:0007669"/>
    <property type="project" value="TreeGrafter"/>
</dbReference>
<evidence type="ECO:0000313" key="3">
    <source>
        <dbReference type="Proteomes" id="UP001162640"/>
    </source>
</evidence>
<accession>A0A9W7BVQ6</accession>
<feature type="non-terminal residue" evidence="2">
    <location>
        <position position="1"/>
    </location>
</feature>
<comment type="caution">
    <text evidence="2">The sequence shown here is derived from an EMBL/GenBank/DDBJ whole genome shotgun (WGS) entry which is preliminary data.</text>
</comment>
<dbReference type="CDD" id="cd00038">
    <property type="entry name" value="CAP_ED"/>
    <property type="match status" value="1"/>
</dbReference>
<dbReference type="InterPro" id="IPR014710">
    <property type="entry name" value="RmlC-like_jellyroll"/>
</dbReference>
<dbReference type="AlphaFoldDB" id="A0A9W7BVQ6"/>
<reference evidence="3" key="1">
    <citation type="journal article" date="2023" name="Commun. Biol.">
        <title>Genome analysis of Parmales, the sister group of diatoms, reveals the evolutionary specialization of diatoms from phago-mixotrophs to photoautotrophs.</title>
        <authorList>
            <person name="Ban H."/>
            <person name="Sato S."/>
            <person name="Yoshikawa S."/>
            <person name="Yamada K."/>
            <person name="Nakamura Y."/>
            <person name="Ichinomiya M."/>
            <person name="Sato N."/>
            <person name="Blanc-Mathieu R."/>
            <person name="Endo H."/>
            <person name="Kuwata A."/>
            <person name="Ogata H."/>
        </authorList>
    </citation>
    <scope>NUCLEOTIDE SEQUENCE [LARGE SCALE GENOMIC DNA]</scope>
</reference>
<feature type="domain" description="Cyclic nucleotide-binding" evidence="1">
    <location>
        <begin position="19"/>
        <end position="96"/>
    </location>
</feature>
<dbReference type="GO" id="GO:0098855">
    <property type="term" value="C:HCN channel complex"/>
    <property type="evidence" value="ECO:0007669"/>
    <property type="project" value="TreeGrafter"/>
</dbReference>
<protein>
    <recommendedName>
        <fullName evidence="1">Cyclic nucleotide-binding domain-containing protein</fullName>
    </recommendedName>
</protein>
<dbReference type="Gene3D" id="2.60.120.10">
    <property type="entry name" value="Jelly Rolls"/>
    <property type="match status" value="1"/>
</dbReference>
<dbReference type="InterPro" id="IPR051413">
    <property type="entry name" value="K/Na_HCN_channel"/>
</dbReference>
<name>A0A9W7BVQ6_9STRA</name>
<sequence length="179" mass="20457">EGRREGKVGEVEVEVPELFLPGDYIFRQGDAAQKLYMIQSGTVEIVDSQGNHLVTLKEGKYFGEVSLLTDLRRTASAKATSYCTTDTLSKKSFNEIREQFEEFNDSIVEMCETNEYKFNTEDDLDNEDDLDSVNRQNSYTKSVANRIKAVVWANFITDERVDNGFVDCRYCHSVFTNLV</sequence>
<dbReference type="InterPro" id="IPR000595">
    <property type="entry name" value="cNMP-bd_dom"/>
</dbReference>
<dbReference type="PANTHER" id="PTHR45689">
    <property type="entry name" value="I[[H]] CHANNEL, ISOFORM E"/>
    <property type="match status" value="1"/>
</dbReference>